<dbReference type="InterPro" id="IPR002160">
    <property type="entry name" value="Prot_inh_Kunz-lg"/>
</dbReference>
<dbReference type="PANTHER" id="PTHR33107">
    <property type="entry name" value="KUNITZ TRYPSIN INHIBITOR 2"/>
    <property type="match status" value="1"/>
</dbReference>
<evidence type="ECO:0000313" key="3">
    <source>
        <dbReference type="Proteomes" id="UP001151529"/>
    </source>
</evidence>
<dbReference type="SUPFAM" id="SSF50386">
    <property type="entry name" value="STI-like"/>
    <property type="match status" value="1"/>
</dbReference>
<dbReference type="Pfam" id="PF00197">
    <property type="entry name" value="Kunitz_legume"/>
    <property type="match status" value="1"/>
</dbReference>
<dbReference type="Gene3D" id="2.80.10.50">
    <property type="match status" value="1"/>
</dbReference>
<organism evidence="2 3">
    <name type="scientific">Salix viminalis</name>
    <name type="common">Common osier</name>
    <name type="synonym">Basket willow</name>
    <dbReference type="NCBI Taxonomy" id="40686"/>
    <lineage>
        <taxon>Eukaryota</taxon>
        <taxon>Viridiplantae</taxon>
        <taxon>Streptophyta</taxon>
        <taxon>Embryophyta</taxon>
        <taxon>Tracheophyta</taxon>
        <taxon>Spermatophyta</taxon>
        <taxon>Magnoliopsida</taxon>
        <taxon>eudicotyledons</taxon>
        <taxon>Gunneridae</taxon>
        <taxon>Pentapetalae</taxon>
        <taxon>rosids</taxon>
        <taxon>fabids</taxon>
        <taxon>Malpighiales</taxon>
        <taxon>Salicaceae</taxon>
        <taxon>Saliceae</taxon>
        <taxon>Salix</taxon>
    </lineage>
</organism>
<dbReference type="OrthoDB" id="10526983at2759"/>
<protein>
    <submittedName>
        <fullName evidence="2">Uncharacterized protein</fullName>
    </submittedName>
</protein>
<gene>
    <name evidence="2" type="ORF">OIU85_003744</name>
</gene>
<evidence type="ECO:0000313" key="2">
    <source>
        <dbReference type="EMBL" id="KAJ6697402.1"/>
    </source>
</evidence>
<comment type="caution">
    <text evidence="2">The sequence shown here is derived from an EMBL/GenBank/DDBJ whole genome shotgun (WGS) entry which is preliminary data.</text>
</comment>
<sequence length="205" mass="22545">MKATKFLVLSFLLFAITATSFPEAVHAEDHAAVLDILNHEVLAGATYRMMTDSPDNYTTTVEVTATYKTNDSAGLPIICHSDVILSDVGLPIIFSPEDNDTVIREDTYLNLNFKATTCAEEDVTTMWKIGFPRIPPVVTTGGVDSVNRFKITKIEGSNNYQLSFCPRSEPLCNCSCVPIGYLGYLGKYYLAPTDTPAPFVFEKHG</sequence>
<dbReference type="SMART" id="SM00452">
    <property type="entry name" value="STI"/>
    <property type="match status" value="1"/>
</dbReference>
<name>A0A9Q0Q079_SALVM</name>
<reference evidence="2" key="2">
    <citation type="journal article" date="2023" name="Int. J. Mol. Sci.">
        <title>De Novo Assembly and Annotation of 11 Diverse Shrub Willow (Salix) Genomes Reveals Novel Gene Organization in Sex-Linked Regions.</title>
        <authorList>
            <person name="Hyden B."/>
            <person name="Feng K."/>
            <person name="Yates T.B."/>
            <person name="Jawdy S."/>
            <person name="Cereghino C."/>
            <person name="Smart L.B."/>
            <person name="Muchero W."/>
        </authorList>
    </citation>
    <scope>NUCLEOTIDE SEQUENCE [LARGE SCALE GENOMIC DNA]</scope>
    <source>
        <tissue evidence="2">Shoot tip</tissue>
    </source>
</reference>
<proteinExistence type="predicted"/>
<dbReference type="Proteomes" id="UP001151529">
    <property type="component" value="Chromosome 19"/>
</dbReference>
<dbReference type="PANTHER" id="PTHR33107:SF5">
    <property type="entry name" value="KUNITZ TRYPSIN INHIBITOR 5"/>
    <property type="match status" value="1"/>
</dbReference>
<keyword evidence="3" id="KW-1185">Reference proteome</keyword>
<feature type="chain" id="PRO_5040506684" evidence="1">
    <location>
        <begin position="28"/>
        <end position="205"/>
    </location>
</feature>
<dbReference type="AlphaFoldDB" id="A0A9Q0Q079"/>
<dbReference type="EMBL" id="JAPFFL010000010">
    <property type="protein sequence ID" value="KAJ6697402.1"/>
    <property type="molecule type" value="Genomic_DNA"/>
</dbReference>
<dbReference type="InterPro" id="IPR011065">
    <property type="entry name" value="Kunitz_inhibitor_STI-like_sf"/>
</dbReference>
<accession>A0A9Q0Q079</accession>
<evidence type="ECO:0000256" key="1">
    <source>
        <dbReference type="SAM" id="SignalP"/>
    </source>
</evidence>
<keyword evidence="1" id="KW-0732">Signal</keyword>
<feature type="signal peptide" evidence="1">
    <location>
        <begin position="1"/>
        <end position="27"/>
    </location>
</feature>
<reference evidence="2" key="1">
    <citation type="submission" date="2022-11" db="EMBL/GenBank/DDBJ databases">
        <authorList>
            <person name="Hyden B.L."/>
            <person name="Feng K."/>
            <person name="Yates T."/>
            <person name="Jawdy S."/>
            <person name="Smart L.B."/>
            <person name="Muchero W."/>
        </authorList>
    </citation>
    <scope>NUCLEOTIDE SEQUENCE</scope>
    <source>
        <tissue evidence="2">Shoot tip</tissue>
    </source>
</reference>
<dbReference type="GO" id="GO:0004866">
    <property type="term" value="F:endopeptidase inhibitor activity"/>
    <property type="evidence" value="ECO:0007669"/>
    <property type="project" value="InterPro"/>
</dbReference>